<comment type="caution">
    <text evidence="9">The sequence shown here is derived from an EMBL/GenBank/DDBJ whole genome shotgun (WGS) entry which is preliminary data.</text>
</comment>
<feature type="transmembrane region" description="Helical" evidence="7">
    <location>
        <begin position="358"/>
        <end position="376"/>
    </location>
</feature>
<evidence type="ECO:0000256" key="7">
    <source>
        <dbReference type="SAM" id="Phobius"/>
    </source>
</evidence>
<feature type="transmembrane region" description="Helical" evidence="7">
    <location>
        <begin position="95"/>
        <end position="116"/>
    </location>
</feature>
<feature type="transmembrane region" description="Helical" evidence="7">
    <location>
        <begin position="128"/>
        <end position="154"/>
    </location>
</feature>
<name>A0ABW2UTX1_9BACI</name>
<dbReference type="PANTHER" id="PTHR43124:SF10">
    <property type="entry name" value="PURINE EFFLUX PUMP PBUE"/>
    <property type="match status" value="1"/>
</dbReference>
<dbReference type="Pfam" id="PF07690">
    <property type="entry name" value="MFS_1"/>
    <property type="match status" value="1"/>
</dbReference>
<dbReference type="InterPro" id="IPR050189">
    <property type="entry name" value="MFS_Efflux_Transporters"/>
</dbReference>
<feature type="transmembrane region" description="Helical" evidence="7">
    <location>
        <begin position="7"/>
        <end position="30"/>
    </location>
</feature>
<feature type="transmembrane region" description="Helical" evidence="7">
    <location>
        <begin position="160"/>
        <end position="181"/>
    </location>
</feature>
<feature type="transmembrane region" description="Helical" evidence="7">
    <location>
        <begin position="70"/>
        <end position="89"/>
    </location>
</feature>
<evidence type="ECO:0000313" key="10">
    <source>
        <dbReference type="Proteomes" id="UP001596620"/>
    </source>
</evidence>
<gene>
    <name evidence="9" type="ORF">ACFQU8_01865</name>
</gene>
<evidence type="ECO:0000256" key="3">
    <source>
        <dbReference type="ARBA" id="ARBA00022475"/>
    </source>
</evidence>
<dbReference type="CDD" id="cd17324">
    <property type="entry name" value="MFS_NepI_like"/>
    <property type="match status" value="1"/>
</dbReference>
<dbReference type="SUPFAM" id="SSF103473">
    <property type="entry name" value="MFS general substrate transporter"/>
    <property type="match status" value="1"/>
</dbReference>
<keyword evidence="10" id="KW-1185">Reference proteome</keyword>
<dbReference type="InterPro" id="IPR011701">
    <property type="entry name" value="MFS"/>
</dbReference>
<feature type="transmembrane region" description="Helical" evidence="7">
    <location>
        <begin position="234"/>
        <end position="255"/>
    </location>
</feature>
<evidence type="ECO:0000256" key="1">
    <source>
        <dbReference type="ARBA" id="ARBA00004651"/>
    </source>
</evidence>
<evidence type="ECO:0000256" key="2">
    <source>
        <dbReference type="ARBA" id="ARBA00022448"/>
    </source>
</evidence>
<evidence type="ECO:0000256" key="4">
    <source>
        <dbReference type="ARBA" id="ARBA00022692"/>
    </source>
</evidence>
<dbReference type="InterPro" id="IPR020846">
    <property type="entry name" value="MFS_dom"/>
</dbReference>
<feature type="transmembrane region" description="Helical" evidence="7">
    <location>
        <begin position="291"/>
        <end position="310"/>
    </location>
</feature>
<dbReference type="PROSITE" id="PS50850">
    <property type="entry name" value="MFS"/>
    <property type="match status" value="1"/>
</dbReference>
<keyword evidence="3" id="KW-1003">Cell membrane</keyword>
<evidence type="ECO:0000256" key="5">
    <source>
        <dbReference type="ARBA" id="ARBA00022989"/>
    </source>
</evidence>
<evidence type="ECO:0000259" key="8">
    <source>
        <dbReference type="PROSITE" id="PS50850"/>
    </source>
</evidence>
<keyword evidence="5 7" id="KW-1133">Transmembrane helix</keyword>
<feature type="transmembrane region" description="Helical" evidence="7">
    <location>
        <begin position="267"/>
        <end position="285"/>
    </location>
</feature>
<feature type="domain" description="Major facilitator superfamily (MFS) profile" evidence="8">
    <location>
        <begin position="4"/>
        <end position="385"/>
    </location>
</feature>
<keyword evidence="6 7" id="KW-0472">Membrane</keyword>
<organism evidence="9 10">
    <name type="scientific">Lentibacillus kimchii</name>
    <dbReference type="NCBI Taxonomy" id="1542911"/>
    <lineage>
        <taxon>Bacteria</taxon>
        <taxon>Bacillati</taxon>
        <taxon>Bacillota</taxon>
        <taxon>Bacilli</taxon>
        <taxon>Bacillales</taxon>
        <taxon>Bacillaceae</taxon>
        <taxon>Lentibacillus</taxon>
    </lineage>
</organism>
<feature type="transmembrane region" description="Helical" evidence="7">
    <location>
        <begin position="331"/>
        <end position="352"/>
    </location>
</feature>
<dbReference type="Proteomes" id="UP001596620">
    <property type="component" value="Unassembled WGS sequence"/>
</dbReference>
<evidence type="ECO:0000256" key="6">
    <source>
        <dbReference type="ARBA" id="ARBA00023136"/>
    </source>
</evidence>
<keyword evidence="4 7" id="KW-0812">Transmembrane</keyword>
<dbReference type="PRINTS" id="PR01035">
    <property type="entry name" value="TCRTETA"/>
</dbReference>
<protein>
    <submittedName>
        <fullName evidence="9">MFS transporter</fullName>
    </submittedName>
</protein>
<dbReference type="RefSeq" id="WP_382357465.1">
    <property type="nucleotide sequence ID" value="NZ_JBHTGR010000002.1"/>
</dbReference>
<feature type="transmembrane region" description="Helical" evidence="7">
    <location>
        <begin position="201"/>
        <end position="222"/>
    </location>
</feature>
<dbReference type="InterPro" id="IPR001958">
    <property type="entry name" value="Tet-R_TetA/multi-R_MdtG-like"/>
</dbReference>
<reference evidence="10" key="1">
    <citation type="journal article" date="2019" name="Int. J. Syst. Evol. Microbiol.">
        <title>The Global Catalogue of Microorganisms (GCM) 10K type strain sequencing project: providing services to taxonomists for standard genome sequencing and annotation.</title>
        <authorList>
            <consortium name="The Broad Institute Genomics Platform"/>
            <consortium name="The Broad Institute Genome Sequencing Center for Infectious Disease"/>
            <person name="Wu L."/>
            <person name="Ma J."/>
        </authorList>
    </citation>
    <scope>NUCLEOTIDE SEQUENCE [LARGE SCALE GENOMIC DNA]</scope>
    <source>
        <strain evidence="10">JCM 30234</strain>
    </source>
</reference>
<comment type="subcellular location">
    <subcellularLocation>
        <location evidence="1">Cell membrane</location>
        <topology evidence="1">Multi-pass membrane protein</topology>
    </subcellularLocation>
</comment>
<dbReference type="EMBL" id="JBHTGR010000002">
    <property type="protein sequence ID" value="MFC7745990.1"/>
    <property type="molecule type" value="Genomic_DNA"/>
</dbReference>
<evidence type="ECO:0000313" key="9">
    <source>
        <dbReference type="EMBL" id="MFC7745990.1"/>
    </source>
</evidence>
<feature type="transmembrane region" description="Helical" evidence="7">
    <location>
        <begin position="42"/>
        <end position="63"/>
    </location>
</feature>
<dbReference type="Gene3D" id="1.20.1250.20">
    <property type="entry name" value="MFS general substrate transporter like domains"/>
    <property type="match status" value="2"/>
</dbReference>
<accession>A0ABW2UTX1</accession>
<dbReference type="InterPro" id="IPR036259">
    <property type="entry name" value="MFS_trans_sf"/>
</dbReference>
<keyword evidence="2" id="KW-0813">Transport</keyword>
<proteinExistence type="predicted"/>
<sequence length="392" mass="42031">MNKRVYFLMIVSFVVGMVELIIGGILDLMAEDLGVSLSKVSLLITIFALIFAVGSPVLLIMTAKIERKRLMLLSLCVFLAGNLVTVFSWTYSVVFIGRVISALSGALLIILCLTIAPSIVQPHYRGRAIGIVSMGVSASIVLGLPIGLILGNAFGWRAPFVLITLLTVLSMAGVFFLMGRVEPKPSHPIGEQLATLKDRKIFFGQAITFLFMTGHMTLYAFLTPFAESTLGIDGSWISIIYLFFGAAAVSGGGVGGTLSDKIGPKRTIIMTTVSMIVILFVIPFTTFSLPVFLVMLLIWGVVSWMLAPATQSNLMILSPETSDIQQSLNNSALHLGIAFGSFIGGLVIDYASVEHNPTIGAVFVILSVGAAFLSMYGQTHSARKEADTKAHS</sequence>
<dbReference type="PANTHER" id="PTHR43124">
    <property type="entry name" value="PURINE EFFLUX PUMP PBUE"/>
    <property type="match status" value="1"/>
</dbReference>